<name>A0A7G8Q0V3_9GAMM</name>
<dbReference type="Pfam" id="PF05050">
    <property type="entry name" value="Methyltransf_21"/>
    <property type="match status" value="1"/>
</dbReference>
<organism evidence="2 3">
    <name type="scientific">Dyella telluris</name>
    <dbReference type="NCBI Taxonomy" id="2763498"/>
    <lineage>
        <taxon>Bacteria</taxon>
        <taxon>Pseudomonadati</taxon>
        <taxon>Pseudomonadota</taxon>
        <taxon>Gammaproteobacteria</taxon>
        <taxon>Lysobacterales</taxon>
        <taxon>Rhodanobacteraceae</taxon>
        <taxon>Dyella</taxon>
    </lineage>
</organism>
<evidence type="ECO:0000313" key="2">
    <source>
        <dbReference type="EMBL" id="QNK00411.1"/>
    </source>
</evidence>
<keyword evidence="3" id="KW-1185">Reference proteome</keyword>
<evidence type="ECO:0000313" key="3">
    <source>
        <dbReference type="Proteomes" id="UP000515873"/>
    </source>
</evidence>
<sequence length="247" mass="27411">MNASEMSQRMWNTRYGVMNAVAADNLTSRSLKQLGEWMEQELDLLSTFVEEGQTVVEFGADYGAHTLWLSRAVGAQGEVHTAEPRRLDFQQLCANLAINGLTNVHTLPVWLGRHASSAQLSDLVPDTSASANERVRVANIDSLGLEALHLLKVNQPGTLESVLGGADETVRKHRPVIYLRLGTVEQSIAEVKAIKELGYRCWSHLPYLFNKDNYADQTDNSFPGRISQNVIAAPIEGRLSFDHLQEI</sequence>
<dbReference type="GO" id="GO:0032259">
    <property type="term" value="P:methylation"/>
    <property type="evidence" value="ECO:0007669"/>
    <property type="project" value="UniProtKB-KW"/>
</dbReference>
<dbReference type="EMBL" id="CP060412">
    <property type="protein sequence ID" value="QNK00411.1"/>
    <property type="molecule type" value="Genomic_DNA"/>
</dbReference>
<dbReference type="NCBIfam" id="TIGR01444">
    <property type="entry name" value="fkbM_fam"/>
    <property type="match status" value="1"/>
</dbReference>
<dbReference type="RefSeq" id="WP_187055889.1">
    <property type="nucleotide sequence ID" value="NZ_CP060412.1"/>
</dbReference>
<dbReference type="Proteomes" id="UP000515873">
    <property type="component" value="Chromosome"/>
</dbReference>
<dbReference type="InterPro" id="IPR029063">
    <property type="entry name" value="SAM-dependent_MTases_sf"/>
</dbReference>
<evidence type="ECO:0000259" key="1">
    <source>
        <dbReference type="Pfam" id="PF05050"/>
    </source>
</evidence>
<dbReference type="GO" id="GO:0008168">
    <property type="term" value="F:methyltransferase activity"/>
    <property type="evidence" value="ECO:0007669"/>
    <property type="project" value="UniProtKB-KW"/>
</dbReference>
<proteinExistence type="predicted"/>
<dbReference type="KEGG" id="dtl:H8F01_15030"/>
<dbReference type="InterPro" id="IPR006342">
    <property type="entry name" value="FkbM_mtfrase"/>
</dbReference>
<keyword evidence="2" id="KW-0808">Transferase</keyword>
<reference evidence="2 3" key="1">
    <citation type="submission" date="2020-08" db="EMBL/GenBank/DDBJ databases">
        <title>Dyella sp. G9 isolated from forest soil.</title>
        <authorList>
            <person name="Fu J."/>
            <person name="Qiu L."/>
        </authorList>
    </citation>
    <scope>NUCLEOTIDE SEQUENCE [LARGE SCALE GENOMIC DNA]</scope>
    <source>
        <strain evidence="2 3">G9</strain>
    </source>
</reference>
<dbReference type="SUPFAM" id="SSF53335">
    <property type="entry name" value="S-adenosyl-L-methionine-dependent methyltransferases"/>
    <property type="match status" value="1"/>
</dbReference>
<accession>A0A7G8Q0V3</accession>
<protein>
    <submittedName>
        <fullName evidence="2">FkbM family methyltransferase</fullName>
    </submittedName>
</protein>
<feature type="domain" description="Methyltransferase FkbM" evidence="1">
    <location>
        <begin position="61"/>
        <end position="201"/>
    </location>
</feature>
<dbReference type="AlphaFoldDB" id="A0A7G8Q0V3"/>
<dbReference type="Gene3D" id="3.40.50.150">
    <property type="entry name" value="Vaccinia Virus protein VP39"/>
    <property type="match status" value="1"/>
</dbReference>
<gene>
    <name evidence="2" type="ORF">H8F01_15030</name>
</gene>
<keyword evidence="2" id="KW-0489">Methyltransferase</keyword>